<evidence type="ECO:0000256" key="1">
    <source>
        <dbReference type="SAM" id="Phobius"/>
    </source>
</evidence>
<evidence type="ECO:0000313" key="3">
    <source>
        <dbReference type="Proteomes" id="UP000183385"/>
    </source>
</evidence>
<reference evidence="2 3" key="1">
    <citation type="submission" date="2016-10" db="EMBL/GenBank/DDBJ databases">
        <authorList>
            <person name="Varghese N."/>
            <person name="Submissions S."/>
        </authorList>
    </citation>
    <scope>NUCLEOTIDE SEQUENCE [LARGE SCALE GENOMIC DNA]</scope>
    <source>
        <strain evidence="2 3">LMG 18378</strain>
    </source>
</reference>
<keyword evidence="1" id="KW-1133">Transmembrane helix</keyword>
<dbReference type="EMBL" id="FOLS01000008">
    <property type="protein sequence ID" value="SFC64718.1"/>
    <property type="molecule type" value="Genomic_DNA"/>
</dbReference>
<comment type="caution">
    <text evidence="2">The sequence shown here is derived from an EMBL/GenBank/DDBJ whole genome shotgun (WGS) entry which is preliminary data.</text>
</comment>
<keyword evidence="1" id="KW-0472">Membrane</keyword>
<evidence type="ECO:0000313" key="2">
    <source>
        <dbReference type="EMBL" id="SFC64718.1"/>
    </source>
</evidence>
<organism evidence="2 3">
    <name type="scientific">Pseudomonas citronellolis</name>
    <dbReference type="NCBI Taxonomy" id="53408"/>
    <lineage>
        <taxon>Bacteria</taxon>
        <taxon>Pseudomonadati</taxon>
        <taxon>Pseudomonadota</taxon>
        <taxon>Gammaproteobacteria</taxon>
        <taxon>Pseudomonadales</taxon>
        <taxon>Pseudomonadaceae</taxon>
        <taxon>Pseudomonas</taxon>
    </lineage>
</organism>
<sequence length="39" mass="4487">MSRFEWLVVAAACLFIACYLAVYLLLPYENIAPGWLPLR</sequence>
<dbReference type="Proteomes" id="UP000183385">
    <property type="component" value="Unassembled WGS sequence"/>
</dbReference>
<name>A0AAQ1HMB1_9PSED</name>
<dbReference type="AlphaFoldDB" id="A0AAQ1HMB1"/>
<accession>A0AAQ1HMB1</accession>
<feature type="transmembrane region" description="Helical" evidence="1">
    <location>
        <begin position="6"/>
        <end position="26"/>
    </location>
</feature>
<keyword evidence="1" id="KW-0812">Transmembrane</keyword>
<dbReference type="PROSITE" id="PS51257">
    <property type="entry name" value="PROKAR_LIPOPROTEIN"/>
    <property type="match status" value="1"/>
</dbReference>
<protein>
    <submittedName>
        <fullName evidence="2">Uncharacterized protein</fullName>
    </submittedName>
</protein>
<gene>
    <name evidence="2" type="ORF">SAMN05216577_108141</name>
</gene>
<keyword evidence="3" id="KW-1185">Reference proteome</keyword>
<proteinExistence type="predicted"/>